<reference evidence="8" key="1">
    <citation type="submission" date="2020-02" db="EMBL/GenBank/DDBJ databases">
        <authorList>
            <person name="Scholz U."/>
            <person name="Mascher M."/>
            <person name="Fiebig A."/>
        </authorList>
    </citation>
    <scope>NUCLEOTIDE SEQUENCE</scope>
</reference>
<dbReference type="GO" id="GO:0004649">
    <property type="term" value="F:poly(ADP-ribose) glycohydrolase activity"/>
    <property type="evidence" value="ECO:0007669"/>
    <property type="project" value="UniProtKB-EC"/>
</dbReference>
<proteinExistence type="inferred from homology"/>
<feature type="binding site" evidence="5">
    <location>
        <position position="281"/>
    </location>
    <ligand>
        <name>substrate</name>
    </ligand>
</feature>
<dbReference type="Pfam" id="PF05028">
    <property type="entry name" value="PARG_cat_C"/>
    <property type="match status" value="1"/>
</dbReference>
<feature type="active site" evidence="4">
    <location>
        <position position="282"/>
    </location>
</feature>
<accession>A0A7I8L4N8</accession>
<dbReference type="EMBL" id="LR746274">
    <property type="protein sequence ID" value="CAA7404977.1"/>
    <property type="molecule type" value="Genomic_DNA"/>
</dbReference>
<dbReference type="GO" id="GO:0006282">
    <property type="term" value="P:regulation of DNA repair"/>
    <property type="evidence" value="ECO:0007669"/>
    <property type="project" value="InterPro"/>
</dbReference>
<protein>
    <recommendedName>
        <fullName evidence="2">poly(ADP-ribose) glycohydrolase</fullName>
        <ecNumber evidence="2">3.2.1.143</ecNumber>
    </recommendedName>
</protein>
<dbReference type="GO" id="GO:0005737">
    <property type="term" value="C:cytoplasm"/>
    <property type="evidence" value="ECO:0007669"/>
    <property type="project" value="TreeGrafter"/>
</dbReference>
<dbReference type="PANTHER" id="PTHR12837:SF0">
    <property type="entry name" value="POLY(ADP-RIBOSE) GLYCOHYDROLASE"/>
    <property type="match status" value="1"/>
</dbReference>
<dbReference type="InterPro" id="IPR048362">
    <property type="entry name" value="PARG_helical"/>
</dbReference>
<feature type="binding site" evidence="5">
    <location>
        <position position="267"/>
    </location>
    <ligand>
        <name>substrate</name>
    </ligand>
</feature>
<dbReference type="OrthoDB" id="1937899at2759"/>
<evidence type="ECO:0000259" key="6">
    <source>
        <dbReference type="Pfam" id="PF05028"/>
    </source>
</evidence>
<name>A0A7I8L4N8_SPIIN</name>
<feature type="domain" description="PARG helical" evidence="7">
    <location>
        <begin position="86"/>
        <end position="215"/>
    </location>
</feature>
<dbReference type="InterPro" id="IPR007724">
    <property type="entry name" value="Poly_GlycHdrlase"/>
</dbReference>
<dbReference type="GO" id="GO:0009225">
    <property type="term" value="P:nucleotide-sugar metabolic process"/>
    <property type="evidence" value="ECO:0007669"/>
    <property type="project" value="TreeGrafter"/>
</dbReference>
<evidence type="ECO:0000256" key="3">
    <source>
        <dbReference type="ARBA" id="ARBA00022801"/>
    </source>
</evidence>
<dbReference type="Pfam" id="PF20811">
    <property type="entry name" value="PARG_cat_N"/>
    <property type="match status" value="1"/>
</dbReference>
<dbReference type="GO" id="GO:0005634">
    <property type="term" value="C:nucleus"/>
    <property type="evidence" value="ECO:0007669"/>
    <property type="project" value="TreeGrafter"/>
</dbReference>
<dbReference type="GO" id="GO:1990966">
    <property type="term" value="P:ATP generation from poly-ADP-D-ribose"/>
    <property type="evidence" value="ECO:0007669"/>
    <property type="project" value="TreeGrafter"/>
</dbReference>
<dbReference type="PANTHER" id="PTHR12837">
    <property type="entry name" value="POLY ADP-RIBOSE GLYCOHYDROLASE"/>
    <property type="match status" value="1"/>
</dbReference>
<evidence type="ECO:0000259" key="7">
    <source>
        <dbReference type="Pfam" id="PF20811"/>
    </source>
</evidence>
<feature type="domain" description="PARG catalytic Macro" evidence="6">
    <location>
        <begin position="233"/>
        <end position="496"/>
    </location>
</feature>
<keyword evidence="3" id="KW-0378">Hydrolase</keyword>
<dbReference type="Proteomes" id="UP000663760">
    <property type="component" value="Chromosome 11"/>
</dbReference>
<keyword evidence="9" id="KW-1185">Reference proteome</keyword>
<evidence type="ECO:0000256" key="2">
    <source>
        <dbReference type="ARBA" id="ARBA00012255"/>
    </source>
</evidence>
<feature type="active site" evidence="4">
    <location>
        <position position="283"/>
    </location>
</feature>
<evidence type="ECO:0000256" key="5">
    <source>
        <dbReference type="PIRSR" id="PIRSR607724-2"/>
    </source>
</evidence>
<gene>
    <name evidence="8" type="ORF">SI8410_11015655</name>
</gene>
<dbReference type="GO" id="GO:0005975">
    <property type="term" value="P:carbohydrate metabolic process"/>
    <property type="evidence" value="ECO:0007669"/>
    <property type="project" value="InterPro"/>
</dbReference>
<comment type="similarity">
    <text evidence="1">Belongs to the poly(ADP-ribose) glycohydrolase family.</text>
</comment>
<sequence length="549" mass="61755">MESRQDLASILPLMPLTLRSSSLFWPPKAVDALKALSLGPDVSRVDSGKILFDAIIELRDSVRLSGEPLAFTAADGYTVFFDELISREDSRMWFGEVVPGLARLLLRLPSLLEAHYRYSDRIFGSGIAGLRILYPQEAGIVFLSQELIAALLACSFFCLFPPRSAGDLQIINFDCLFAGLYPNDKMSQKEKIKFLIHYFERVCSSIPTGFVSFERKVLSLEHSPQVISYPDVDFWGKSGMHLCSFKVSLSGFIEDQHYEALEVDFANERLGGGALSRGCLQEEIRFMINPELIAGMLFLPSMKKNEAIEIIGAERFSNYTGYASTLCFAGDHKDLRPLDYLRRRKRKIVAIDALCNPRMREFKIECIVRETNKAFCGFLNQSDYKLDLKQFEDCEFYESQLGHRISASNGQVHPIPSAHSEGEMNSDCSVADSNDKIGQLPGSSAPDETPGVATGNWGCGAFGGDLQLKSIIQWLAASQAQRPFILYYTFGEEPLQRLEQVTQWILLHGWTVGDLWNMLVEYSSQRFAGETSCCFFSWLLPEQNLRGFH</sequence>
<evidence type="ECO:0000256" key="4">
    <source>
        <dbReference type="PIRSR" id="PIRSR607724-1"/>
    </source>
</evidence>
<evidence type="ECO:0000256" key="1">
    <source>
        <dbReference type="ARBA" id="ARBA00009545"/>
    </source>
</evidence>
<dbReference type="EC" id="3.2.1.143" evidence="2"/>
<dbReference type="AlphaFoldDB" id="A0A7I8L4N8"/>
<feature type="active site" evidence="4">
    <location>
        <position position="264"/>
    </location>
</feature>
<dbReference type="InterPro" id="IPR046372">
    <property type="entry name" value="PARG_cat_C"/>
</dbReference>
<evidence type="ECO:0000313" key="8">
    <source>
        <dbReference type="EMBL" id="CAA7404977.1"/>
    </source>
</evidence>
<evidence type="ECO:0000313" key="9">
    <source>
        <dbReference type="Proteomes" id="UP000663760"/>
    </source>
</evidence>
<organism evidence="8 9">
    <name type="scientific">Spirodela intermedia</name>
    <name type="common">Intermediate duckweed</name>
    <dbReference type="NCBI Taxonomy" id="51605"/>
    <lineage>
        <taxon>Eukaryota</taxon>
        <taxon>Viridiplantae</taxon>
        <taxon>Streptophyta</taxon>
        <taxon>Embryophyta</taxon>
        <taxon>Tracheophyta</taxon>
        <taxon>Spermatophyta</taxon>
        <taxon>Magnoliopsida</taxon>
        <taxon>Liliopsida</taxon>
        <taxon>Araceae</taxon>
        <taxon>Lemnoideae</taxon>
        <taxon>Spirodela</taxon>
    </lineage>
</organism>
<feature type="binding site" evidence="5">
    <location>
        <position position="322"/>
    </location>
    <ligand>
        <name>substrate</name>
    </ligand>
</feature>